<keyword evidence="3" id="KW-1185">Reference proteome</keyword>
<feature type="domain" description="TNase-like" evidence="1">
    <location>
        <begin position="40"/>
        <end position="165"/>
    </location>
</feature>
<dbReference type="SUPFAM" id="SSF50199">
    <property type="entry name" value="Staphylococcal nuclease"/>
    <property type="match status" value="1"/>
</dbReference>
<protein>
    <submittedName>
        <fullName evidence="2">Thermonuclease family protein</fullName>
    </submittedName>
</protein>
<dbReference type="SMART" id="SM00318">
    <property type="entry name" value="SNc"/>
    <property type="match status" value="1"/>
</dbReference>
<dbReference type="Pfam" id="PF00565">
    <property type="entry name" value="SNase"/>
    <property type="match status" value="1"/>
</dbReference>
<reference evidence="2 3" key="1">
    <citation type="submission" date="2022-04" db="EMBL/GenBank/DDBJ databases">
        <authorList>
            <person name="Grouzdev D.S."/>
            <person name="Pantiukh K.S."/>
            <person name="Krutkina M.S."/>
        </authorList>
    </citation>
    <scope>NUCLEOTIDE SEQUENCE [LARGE SCALE GENOMIC DNA]</scope>
    <source>
        <strain evidence="2 3">6x-1</strain>
    </source>
</reference>
<name>A0ABT0D8S0_9HYPH</name>
<comment type="caution">
    <text evidence="2">The sequence shown here is derived from an EMBL/GenBank/DDBJ whole genome shotgun (WGS) entry which is preliminary data.</text>
</comment>
<dbReference type="RefSeq" id="WP_247027053.1">
    <property type="nucleotide sequence ID" value="NZ_JALKCH010000003.1"/>
</dbReference>
<dbReference type="InterPro" id="IPR035437">
    <property type="entry name" value="SNase_OB-fold_sf"/>
</dbReference>
<dbReference type="InterPro" id="IPR016071">
    <property type="entry name" value="Staphylococal_nuclease_OB-fold"/>
</dbReference>
<organism evidence="2 3">
    <name type="scientific">Ancylobacter crimeensis</name>
    <dbReference type="NCBI Taxonomy" id="2579147"/>
    <lineage>
        <taxon>Bacteria</taxon>
        <taxon>Pseudomonadati</taxon>
        <taxon>Pseudomonadota</taxon>
        <taxon>Alphaproteobacteria</taxon>
        <taxon>Hyphomicrobiales</taxon>
        <taxon>Xanthobacteraceae</taxon>
        <taxon>Ancylobacter</taxon>
    </lineage>
</organism>
<sequence>MRGRVWRRSTTAPVLVALVMTGLALVAERVLPERFLPGRRMLPGRELRLADGDSFTLAGTRIRLADIDAVELHQFCGQDGASWPCGRRAREALAAIIGDAAVACRALDEDRYGRTVARCRAVGQDGQEWDIGGRMVSEGFAVAVGLHYAPEELPARVARRGIWAGPFEQPADWRAAHPRPVEAD</sequence>
<dbReference type="Proteomes" id="UP001203284">
    <property type="component" value="Unassembled WGS sequence"/>
</dbReference>
<dbReference type="Gene3D" id="2.40.50.90">
    <property type="match status" value="1"/>
</dbReference>
<gene>
    <name evidence="2" type="ORF">MWN34_04605</name>
</gene>
<evidence type="ECO:0000313" key="2">
    <source>
        <dbReference type="EMBL" id="MCK0196187.1"/>
    </source>
</evidence>
<dbReference type="PROSITE" id="PS50830">
    <property type="entry name" value="TNASE_3"/>
    <property type="match status" value="1"/>
</dbReference>
<proteinExistence type="predicted"/>
<evidence type="ECO:0000259" key="1">
    <source>
        <dbReference type="PROSITE" id="PS50830"/>
    </source>
</evidence>
<accession>A0ABT0D8S0</accession>
<evidence type="ECO:0000313" key="3">
    <source>
        <dbReference type="Proteomes" id="UP001203284"/>
    </source>
</evidence>
<dbReference type="EMBL" id="JALKCH010000003">
    <property type="protein sequence ID" value="MCK0196187.1"/>
    <property type="molecule type" value="Genomic_DNA"/>
</dbReference>